<reference evidence="2 3" key="1">
    <citation type="journal article" date="2020" name="G3 (Bethesda)">
        <title>CeMbio - The Caenorhabditis elegans Microbiome Resource.</title>
        <authorList>
            <person name="Dirksen P."/>
            <person name="Assie A."/>
            <person name="Zimmermann J."/>
            <person name="Zhang F."/>
            <person name="Tietje A.M."/>
            <person name="Marsh S.A."/>
            <person name="Felix M.A."/>
            <person name="Shapira M."/>
            <person name="Kaleta C."/>
            <person name="Schulenburg H."/>
            <person name="Samuel B."/>
        </authorList>
    </citation>
    <scope>NUCLEOTIDE SEQUENCE [LARGE SCALE GENOMIC DNA]</scope>
    <source>
        <strain evidence="2 3">BIGb0172</strain>
    </source>
</reference>
<dbReference type="KEGG" id="cpis:HS961_04405"/>
<dbReference type="Proteomes" id="UP000515240">
    <property type="component" value="Chromosome"/>
</dbReference>
<dbReference type="RefSeq" id="WP_182326559.1">
    <property type="nucleotide sequence ID" value="NZ_CP058554.1"/>
</dbReference>
<organism evidence="2 3">
    <name type="scientific">Comamonas piscis</name>
    <dbReference type="NCBI Taxonomy" id="1562974"/>
    <lineage>
        <taxon>Bacteria</taxon>
        <taxon>Pseudomonadati</taxon>
        <taxon>Pseudomonadota</taxon>
        <taxon>Betaproteobacteria</taxon>
        <taxon>Burkholderiales</taxon>
        <taxon>Comamonadaceae</taxon>
        <taxon>Comamonas</taxon>
    </lineage>
</organism>
<evidence type="ECO:0000313" key="2">
    <source>
        <dbReference type="EMBL" id="QMV72135.1"/>
    </source>
</evidence>
<evidence type="ECO:0000313" key="3">
    <source>
        <dbReference type="Proteomes" id="UP000515240"/>
    </source>
</evidence>
<dbReference type="AlphaFoldDB" id="A0A7G5EDR0"/>
<dbReference type="EMBL" id="CP058554">
    <property type="protein sequence ID" value="QMV72135.1"/>
    <property type="molecule type" value="Genomic_DNA"/>
</dbReference>
<name>A0A7G5EDR0_9BURK</name>
<protein>
    <submittedName>
        <fullName evidence="2">Uncharacterized protein</fullName>
    </submittedName>
</protein>
<accession>A0A7G5EDR0</accession>
<feature type="region of interest" description="Disordered" evidence="1">
    <location>
        <begin position="1"/>
        <end position="35"/>
    </location>
</feature>
<evidence type="ECO:0000256" key="1">
    <source>
        <dbReference type="SAM" id="MobiDB-lite"/>
    </source>
</evidence>
<keyword evidence="3" id="KW-1185">Reference proteome</keyword>
<proteinExistence type="predicted"/>
<gene>
    <name evidence="2" type="ORF">HS961_04405</name>
</gene>
<sequence length="65" mass="6750">MQTTKTTLVVWPQSTDKKQPASATESGSAGGKLAADGMRCCSTAGEKIVDFSAFSADDYGSTTKQ</sequence>